<dbReference type="Gene3D" id="3.40.50.300">
    <property type="entry name" value="P-loop containing nucleotide triphosphate hydrolases"/>
    <property type="match status" value="1"/>
</dbReference>
<reference evidence="11 12" key="1">
    <citation type="submission" date="2018-08" db="EMBL/GenBank/DDBJ databases">
        <title>A genome reference for cultivated species of the human gut microbiota.</title>
        <authorList>
            <person name="Zou Y."/>
            <person name="Xue W."/>
            <person name="Luo G."/>
        </authorList>
    </citation>
    <scope>NUCLEOTIDE SEQUENCE [LARGE SCALE GENOMIC DNA]</scope>
    <source>
        <strain evidence="11 12">OF01-2LB</strain>
    </source>
</reference>
<dbReference type="PANTHER" id="PTHR33540">
    <property type="entry name" value="TRNA THREONYLCARBAMOYLADENOSINE BIOSYNTHESIS PROTEIN TSAE"/>
    <property type="match status" value="1"/>
</dbReference>
<dbReference type="Pfam" id="PF02367">
    <property type="entry name" value="TsaE"/>
    <property type="match status" value="1"/>
</dbReference>
<dbReference type="GO" id="GO:0046872">
    <property type="term" value="F:metal ion binding"/>
    <property type="evidence" value="ECO:0007669"/>
    <property type="project" value="UniProtKB-KW"/>
</dbReference>
<dbReference type="InterPro" id="IPR027417">
    <property type="entry name" value="P-loop_NTPase"/>
</dbReference>
<keyword evidence="9" id="KW-0460">Magnesium</keyword>
<dbReference type="GO" id="GO:0005737">
    <property type="term" value="C:cytoplasm"/>
    <property type="evidence" value="ECO:0007669"/>
    <property type="project" value="UniProtKB-SubCell"/>
</dbReference>
<evidence type="ECO:0000256" key="6">
    <source>
        <dbReference type="ARBA" id="ARBA00022723"/>
    </source>
</evidence>
<keyword evidence="5" id="KW-0819">tRNA processing</keyword>
<dbReference type="PANTHER" id="PTHR33540:SF2">
    <property type="entry name" value="TRNA THREONYLCARBAMOYLADENOSINE BIOSYNTHESIS PROTEIN TSAE"/>
    <property type="match status" value="1"/>
</dbReference>
<evidence type="ECO:0000256" key="9">
    <source>
        <dbReference type="ARBA" id="ARBA00022842"/>
    </source>
</evidence>
<dbReference type="GO" id="GO:0005524">
    <property type="term" value="F:ATP binding"/>
    <property type="evidence" value="ECO:0007669"/>
    <property type="project" value="UniProtKB-KW"/>
</dbReference>
<dbReference type="SUPFAM" id="SSF52540">
    <property type="entry name" value="P-loop containing nucleoside triphosphate hydrolases"/>
    <property type="match status" value="1"/>
</dbReference>
<evidence type="ECO:0000256" key="8">
    <source>
        <dbReference type="ARBA" id="ARBA00022840"/>
    </source>
</evidence>
<evidence type="ECO:0000256" key="1">
    <source>
        <dbReference type="ARBA" id="ARBA00004496"/>
    </source>
</evidence>
<proteinExistence type="inferred from homology"/>
<evidence type="ECO:0000256" key="7">
    <source>
        <dbReference type="ARBA" id="ARBA00022741"/>
    </source>
</evidence>
<evidence type="ECO:0000313" key="11">
    <source>
        <dbReference type="EMBL" id="RGC12452.1"/>
    </source>
</evidence>
<comment type="subcellular location">
    <subcellularLocation>
        <location evidence="1">Cytoplasm</location>
    </subcellularLocation>
</comment>
<keyword evidence="6" id="KW-0479">Metal-binding</keyword>
<evidence type="ECO:0000313" key="12">
    <source>
        <dbReference type="Proteomes" id="UP000260025"/>
    </source>
</evidence>
<comment type="caution">
    <text evidence="11">The sequence shown here is derived from an EMBL/GenBank/DDBJ whole genome shotgun (WGS) entry which is preliminary data.</text>
</comment>
<gene>
    <name evidence="11" type="primary">tsaE</name>
    <name evidence="11" type="ORF">DXA38_16530</name>
</gene>
<dbReference type="GO" id="GO:0016740">
    <property type="term" value="F:transferase activity"/>
    <property type="evidence" value="ECO:0007669"/>
    <property type="project" value="UniProtKB-KW"/>
</dbReference>
<dbReference type="GO" id="GO:0002949">
    <property type="term" value="P:tRNA threonylcarbamoyladenosine modification"/>
    <property type="evidence" value="ECO:0007669"/>
    <property type="project" value="InterPro"/>
</dbReference>
<protein>
    <recommendedName>
        <fullName evidence="3">tRNA threonylcarbamoyladenosine biosynthesis protein TsaE</fullName>
    </recommendedName>
    <alternativeName>
        <fullName evidence="10">t(6)A37 threonylcarbamoyladenosine biosynthesis protein TsaE</fullName>
    </alternativeName>
</protein>
<keyword evidence="11" id="KW-0808">Transferase</keyword>
<keyword evidence="7" id="KW-0547">Nucleotide-binding</keyword>
<keyword evidence="8" id="KW-0067">ATP-binding</keyword>
<evidence type="ECO:0000256" key="2">
    <source>
        <dbReference type="ARBA" id="ARBA00007599"/>
    </source>
</evidence>
<dbReference type="InterPro" id="IPR003442">
    <property type="entry name" value="T6A_TsaE"/>
</dbReference>
<dbReference type="AlphaFoldDB" id="A0A3E2VNZ2"/>
<dbReference type="Proteomes" id="UP000260025">
    <property type="component" value="Unassembled WGS sequence"/>
</dbReference>
<comment type="similarity">
    <text evidence="2">Belongs to the TsaE family.</text>
</comment>
<evidence type="ECO:0000256" key="10">
    <source>
        <dbReference type="ARBA" id="ARBA00032441"/>
    </source>
</evidence>
<evidence type="ECO:0000256" key="4">
    <source>
        <dbReference type="ARBA" id="ARBA00022490"/>
    </source>
</evidence>
<dbReference type="OrthoDB" id="9815896at2"/>
<sequence>MKQIPVCSLEETRELGMKLASLIKPGMLITLSGDLGAGKTTFTKYLGKGLGVKKTINSPTFTILKIYQGASMPVYHIDAYRLEGITQDLGFEEYFEDDGVCVIEWPHFIESQLPRERLHIAITRIEGEEEKRMFTLDPNGKVYEEIVEAL</sequence>
<dbReference type="EMBL" id="QVEV01000030">
    <property type="protein sequence ID" value="RGC12452.1"/>
    <property type="molecule type" value="Genomic_DNA"/>
</dbReference>
<dbReference type="NCBIfam" id="TIGR00150">
    <property type="entry name" value="T6A_YjeE"/>
    <property type="match status" value="1"/>
</dbReference>
<keyword evidence="4" id="KW-0963">Cytoplasm</keyword>
<evidence type="ECO:0000256" key="3">
    <source>
        <dbReference type="ARBA" id="ARBA00019010"/>
    </source>
</evidence>
<evidence type="ECO:0000256" key="5">
    <source>
        <dbReference type="ARBA" id="ARBA00022694"/>
    </source>
</evidence>
<accession>A0A3E2VNZ2</accession>
<name>A0A3E2VNZ2_CLOIN</name>
<dbReference type="RefSeq" id="WP_117444140.1">
    <property type="nucleotide sequence ID" value="NZ_JAJFEN010000104.1"/>
</dbReference>
<organism evidence="11 12">
    <name type="scientific">Clostridium innocuum</name>
    <dbReference type="NCBI Taxonomy" id="1522"/>
    <lineage>
        <taxon>Bacteria</taxon>
        <taxon>Bacillati</taxon>
        <taxon>Bacillota</taxon>
        <taxon>Clostridia</taxon>
        <taxon>Eubacteriales</taxon>
        <taxon>Clostridiaceae</taxon>
        <taxon>Clostridium</taxon>
    </lineage>
</organism>